<sequence>MFDQISASRNPGLRRDGENTTLTALPGPSVPGPSGPVPEQPYLARRQNWTNQLARHALMQPDSAALRFLGRTTTWRELDRRVTALSAALHRRGVEFGDRVLILMLNRAEFIESVLAINKLGAIAVPVNFRMTSAEIGYLVSDCQARVMITEAVLAAVAAEVRDLDASLATVIVAGGDAQTDDADPDNAALDYDTLLAESGADPPAVDIPDDSPALIMYTSGTTGRPKGAVLTHNNLAGQAMTHLFTNGADINNDIGFIGVPLFHIAGVGNLIFGLLLGRPTVLYPLGAFDPGELLDVLESEQVTGIFLVPAQWQAVCAAQRANPRTLKLRTLSWGAAPASDTLLRDMSQTFPGAQILAAFGQTEMSPVTCMLLGEDALPKLGSVGKVIPTVSARIVDEDMNDVPVGQVGEIVYRAPTLMAGYWNNPEATAEAFAGGWFHSGDLVRQDDEGYIWVVDRKKDMIISGGENIYCAEVENVLAAHPDVVEVAVIGRAHPRWGEVPVAVVVLRSSLGPTNQAAAGPADLDEFLTARLARYKHPKVIEVVDALPRNPAGKVLKTELRSRFGAEEVIDARESSTPPTVSTGAQGH</sequence>
<dbReference type="AlphaFoldDB" id="A0A5S9QX23"/>
<dbReference type="InterPro" id="IPR042099">
    <property type="entry name" value="ANL_N_sf"/>
</dbReference>
<dbReference type="RefSeq" id="WP_159231835.1">
    <property type="nucleotide sequence ID" value="NZ_CACSIP010000023.1"/>
</dbReference>
<evidence type="ECO:0000313" key="13">
    <source>
        <dbReference type="Proteomes" id="UP000430146"/>
    </source>
</evidence>
<gene>
    <name evidence="12" type="primary">lcfB_4</name>
    <name evidence="12" type="ORF">AELLOGFF_01077</name>
</gene>
<keyword evidence="13" id="KW-1185">Reference proteome</keyword>
<dbReference type="PROSITE" id="PS00455">
    <property type="entry name" value="AMP_BINDING"/>
    <property type="match status" value="1"/>
</dbReference>
<evidence type="ECO:0000256" key="3">
    <source>
        <dbReference type="ARBA" id="ARBA00026121"/>
    </source>
</evidence>
<dbReference type="Pfam" id="PF13193">
    <property type="entry name" value="AMP-binding_C"/>
    <property type="match status" value="1"/>
</dbReference>
<dbReference type="NCBIfam" id="NF004837">
    <property type="entry name" value="PRK06187.1"/>
    <property type="match status" value="1"/>
</dbReference>
<dbReference type="InterPro" id="IPR045851">
    <property type="entry name" value="AMP-bd_C_sf"/>
</dbReference>
<dbReference type="Gene3D" id="3.30.300.30">
    <property type="match status" value="1"/>
</dbReference>
<evidence type="ECO:0000259" key="10">
    <source>
        <dbReference type="Pfam" id="PF00501"/>
    </source>
</evidence>
<dbReference type="InterPro" id="IPR050237">
    <property type="entry name" value="ATP-dep_AMP-bd_enzyme"/>
</dbReference>
<evidence type="ECO:0000256" key="9">
    <source>
        <dbReference type="SAM" id="MobiDB-lite"/>
    </source>
</evidence>
<evidence type="ECO:0000256" key="5">
    <source>
        <dbReference type="ARBA" id="ARBA00069710"/>
    </source>
</evidence>
<dbReference type="Pfam" id="PF00501">
    <property type="entry name" value="AMP-binding"/>
    <property type="match status" value="1"/>
</dbReference>
<dbReference type="EC" id="6.2.1.3" evidence="3"/>
<evidence type="ECO:0000256" key="2">
    <source>
        <dbReference type="ARBA" id="ARBA00022598"/>
    </source>
</evidence>
<protein>
    <recommendedName>
        <fullName evidence="5">Long-chain-fatty-acid--CoA ligase FadD13</fullName>
        <ecNumber evidence="3">6.2.1.3</ecNumber>
    </recommendedName>
    <alternativeName>
        <fullName evidence="6">Fatty acyl-CoA ligase</fullName>
    </alternativeName>
    <alternativeName>
        <fullName evidence="8">Fatty acyl-CoA synthetase</fullName>
    </alternativeName>
    <alternativeName>
        <fullName evidence="7">Very-long-chain fatty-acyl-CoA synthetase</fullName>
    </alternativeName>
</protein>
<dbReference type="PANTHER" id="PTHR43767:SF1">
    <property type="entry name" value="NONRIBOSOMAL PEPTIDE SYNTHASE PES1 (EUROFUNG)-RELATED"/>
    <property type="match status" value="1"/>
</dbReference>
<feature type="domain" description="AMP-dependent synthetase/ligase" evidence="10">
    <location>
        <begin position="54"/>
        <end position="423"/>
    </location>
</feature>
<dbReference type="PANTHER" id="PTHR43767">
    <property type="entry name" value="LONG-CHAIN-FATTY-ACID--COA LIGASE"/>
    <property type="match status" value="1"/>
</dbReference>
<dbReference type="GO" id="GO:0004467">
    <property type="term" value="F:long-chain fatty acid-CoA ligase activity"/>
    <property type="evidence" value="ECO:0007669"/>
    <property type="project" value="UniProtKB-EC"/>
</dbReference>
<dbReference type="FunFam" id="3.30.300.30:FF:000008">
    <property type="entry name" value="2,3-dihydroxybenzoate-AMP ligase"/>
    <property type="match status" value="1"/>
</dbReference>
<accession>A0A5S9QX23</accession>
<evidence type="ECO:0000256" key="1">
    <source>
        <dbReference type="ARBA" id="ARBA00006432"/>
    </source>
</evidence>
<dbReference type="EMBL" id="CACSIP010000023">
    <property type="protein sequence ID" value="CAA0124658.1"/>
    <property type="molecule type" value="Genomic_DNA"/>
</dbReference>
<evidence type="ECO:0000256" key="7">
    <source>
        <dbReference type="ARBA" id="ARBA00080667"/>
    </source>
</evidence>
<name>A0A5S9QX23_MYCVN</name>
<reference evidence="12 13" key="1">
    <citation type="submission" date="2019-11" db="EMBL/GenBank/DDBJ databases">
        <authorList>
            <person name="Holert J."/>
        </authorList>
    </citation>
    <scope>NUCLEOTIDE SEQUENCE [LARGE SCALE GENOMIC DNA]</scope>
    <source>
        <strain evidence="12">BC8_1</strain>
    </source>
</reference>
<dbReference type="OrthoDB" id="9803968at2"/>
<comment type="similarity">
    <text evidence="1">Belongs to the ATP-dependent AMP-binding enzyme family.</text>
</comment>
<comment type="catalytic activity">
    <reaction evidence="4">
        <text>a long-chain fatty acid + ATP + CoA = a long-chain fatty acyl-CoA + AMP + diphosphate</text>
        <dbReference type="Rhea" id="RHEA:15421"/>
        <dbReference type="ChEBI" id="CHEBI:30616"/>
        <dbReference type="ChEBI" id="CHEBI:33019"/>
        <dbReference type="ChEBI" id="CHEBI:57287"/>
        <dbReference type="ChEBI" id="CHEBI:57560"/>
        <dbReference type="ChEBI" id="CHEBI:83139"/>
        <dbReference type="ChEBI" id="CHEBI:456215"/>
        <dbReference type="EC" id="6.2.1.3"/>
    </reaction>
</comment>
<dbReference type="CDD" id="cd17631">
    <property type="entry name" value="FACL_FadD13-like"/>
    <property type="match status" value="1"/>
</dbReference>
<dbReference type="NCBIfam" id="NF005857">
    <property type="entry name" value="PRK07786.1"/>
    <property type="match status" value="1"/>
</dbReference>
<keyword evidence="2 12" id="KW-0436">Ligase</keyword>
<evidence type="ECO:0000259" key="11">
    <source>
        <dbReference type="Pfam" id="PF13193"/>
    </source>
</evidence>
<evidence type="ECO:0000256" key="6">
    <source>
        <dbReference type="ARBA" id="ARBA00076959"/>
    </source>
</evidence>
<organism evidence="12 13">
    <name type="scientific">Mycolicibacterium vanbaalenii</name>
    <name type="common">Mycobacterium vanbaalenii</name>
    <dbReference type="NCBI Taxonomy" id="110539"/>
    <lineage>
        <taxon>Bacteria</taxon>
        <taxon>Bacillati</taxon>
        <taxon>Actinomycetota</taxon>
        <taxon>Actinomycetes</taxon>
        <taxon>Mycobacteriales</taxon>
        <taxon>Mycobacteriaceae</taxon>
        <taxon>Mycolicibacterium</taxon>
    </lineage>
</organism>
<evidence type="ECO:0000256" key="8">
    <source>
        <dbReference type="ARBA" id="ARBA00083882"/>
    </source>
</evidence>
<dbReference type="Gene3D" id="3.40.50.12780">
    <property type="entry name" value="N-terminal domain of ligase-like"/>
    <property type="match status" value="1"/>
</dbReference>
<dbReference type="InterPro" id="IPR000873">
    <property type="entry name" value="AMP-dep_synth/lig_dom"/>
</dbReference>
<feature type="domain" description="AMP-binding enzyme C-terminal" evidence="11">
    <location>
        <begin position="473"/>
        <end position="554"/>
    </location>
</feature>
<feature type="compositionally biased region" description="Pro residues" evidence="9">
    <location>
        <begin position="28"/>
        <end position="39"/>
    </location>
</feature>
<dbReference type="InterPro" id="IPR025110">
    <property type="entry name" value="AMP-bd_C"/>
</dbReference>
<proteinExistence type="inferred from homology"/>
<dbReference type="SUPFAM" id="SSF56801">
    <property type="entry name" value="Acetyl-CoA synthetase-like"/>
    <property type="match status" value="1"/>
</dbReference>
<dbReference type="Proteomes" id="UP000430146">
    <property type="component" value="Unassembled WGS sequence"/>
</dbReference>
<dbReference type="InterPro" id="IPR020845">
    <property type="entry name" value="AMP-binding_CS"/>
</dbReference>
<feature type="region of interest" description="Disordered" evidence="9">
    <location>
        <begin position="1"/>
        <end position="39"/>
    </location>
</feature>
<evidence type="ECO:0000256" key="4">
    <source>
        <dbReference type="ARBA" id="ARBA00036813"/>
    </source>
</evidence>
<evidence type="ECO:0000313" key="12">
    <source>
        <dbReference type="EMBL" id="CAA0124658.1"/>
    </source>
</evidence>